<keyword evidence="1" id="KW-0812">Transmembrane</keyword>
<keyword evidence="3" id="KW-1185">Reference proteome</keyword>
<organism evidence="2 3">
    <name type="scientific">Desulfosporosinus lacus DSM 15449</name>
    <dbReference type="NCBI Taxonomy" id="1121420"/>
    <lineage>
        <taxon>Bacteria</taxon>
        <taxon>Bacillati</taxon>
        <taxon>Bacillota</taxon>
        <taxon>Clostridia</taxon>
        <taxon>Eubacteriales</taxon>
        <taxon>Desulfitobacteriaceae</taxon>
        <taxon>Desulfosporosinus</taxon>
    </lineage>
</organism>
<dbReference type="STRING" id="1121420.SAMN02746098_01134"/>
<dbReference type="Proteomes" id="UP000183954">
    <property type="component" value="Unassembled WGS sequence"/>
</dbReference>
<feature type="transmembrane region" description="Helical" evidence="1">
    <location>
        <begin position="93"/>
        <end position="113"/>
    </location>
</feature>
<dbReference type="RefSeq" id="WP_242947464.1">
    <property type="nucleotide sequence ID" value="NZ_FQXJ01000004.1"/>
</dbReference>
<accession>A0A1M5UZE0</accession>
<evidence type="ECO:0000256" key="1">
    <source>
        <dbReference type="SAM" id="Phobius"/>
    </source>
</evidence>
<name>A0A1M5UZE0_9FIRM</name>
<gene>
    <name evidence="2" type="ORF">SAMN02746098_01134</name>
</gene>
<evidence type="ECO:0000313" key="3">
    <source>
        <dbReference type="Proteomes" id="UP000183954"/>
    </source>
</evidence>
<keyword evidence="1" id="KW-1133">Transmembrane helix</keyword>
<proteinExistence type="predicted"/>
<dbReference type="EMBL" id="FQXJ01000004">
    <property type="protein sequence ID" value="SHH68362.1"/>
    <property type="molecule type" value="Genomic_DNA"/>
</dbReference>
<evidence type="ECO:0000313" key="2">
    <source>
        <dbReference type="EMBL" id="SHH68362.1"/>
    </source>
</evidence>
<protein>
    <recommendedName>
        <fullName evidence="4">Tight adherence protein C</fullName>
    </recommendedName>
</protein>
<sequence>MCQHIYQIIIFILLTAAGFLICRQLLKIPKLSMKKNIKHLQVQKEMPGKQLLTRFVMPLVKPISRFIPIDPVKEARMASMLQRGGLTLTPQEYYARAILCVFFTWPLAPLFVVIGAPHLLPIVVIFSVVVFRHFTTDLNDALKEKKRRIEIELPGFVRSILYRLEENKHDGSRIVVQVDLIQIFEDYLKVASDTFRRDVAILVLEMKALDIETGLRHFNERLGLTDVSFLVNALIGLHRGEHQGEALSYLARDMDIKAKEVFRKKLNTLPHRVKIASIPLVAVTLASLLYVIGSHLIRSMGGLF</sequence>
<evidence type="ECO:0008006" key="4">
    <source>
        <dbReference type="Google" id="ProtNLM"/>
    </source>
</evidence>
<dbReference type="AlphaFoldDB" id="A0A1M5UZE0"/>
<reference evidence="3" key="1">
    <citation type="submission" date="2016-11" db="EMBL/GenBank/DDBJ databases">
        <authorList>
            <person name="Varghese N."/>
            <person name="Submissions S."/>
        </authorList>
    </citation>
    <scope>NUCLEOTIDE SEQUENCE [LARGE SCALE GENOMIC DNA]</scope>
    <source>
        <strain evidence="3">DSM 15449</strain>
    </source>
</reference>
<feature type="transmembrane region" description="Helical" evidence="1">
    <location>
        <begin position="6"/>
        <end position="26"/>
    </location>
</feature>
<feature type="transmembrane region" description="Helical" evidence="1">
    <location>
        <begin position="119"/>
        <end position="138"/>
    </location>
</feature>
<feature type="transmembrane region" description="Helical" evidence="1">
    <location>
        <begin position="273"/>
        <end position="297"/>
    </location>
</feature>
<keyword evidence="1" id="KW-0472">Membrane</keyword>